<feature type="non-terminal residue" evidence="1">
    <location>
        <position position="1"/>
    </location>
</feature>
<feature type="non-terminal residue" evidence="1">
    <location>
        <position position="196"/>
    </location>
</feature>
<protein>
    <submittedName>
        <fullName evidence="1">Uncharacterized protein</fullName>
    </submittedName>
</protein>
<dbReference type="Proteomes" id="UP000265618">
    <property type="component" value="Unassembled WGS sequence"/>
</dbReference>
<dbReference type="Gene3D" id="3.80.10.10">
    <property type="entry name" value="Ribonuclease Inhibitor"/>
    <property type="match status" value="1"/>
</dbReference>
<dbReference type="AlphaFoldDB" id="A0A391P137"/>
<organism evidence="1 2">
    <name type="scientific">Kipferlia bialata</name>
    <dbReference type="NCBI Taxonomy" id="797122"/>
    <lineage>
        <taxon>Eukaryota</taxon>
        <taxon>Metamonada</taxon>
        <taxon>Carpediemonas-like organisms</taxon>
        <taxon>Kipferlia</taxon>
    </lineage>
</organism>
<accession>A0A391P137</accession>
<gene>
    <name evidence="1" type="ORF">KIPB_013398</name>
</gene>
<evidence type="ECO:0000313" key="2">
    <source>
        <dbReference type="Proteomes" id="UP000265618"/>
    </source>
</evidence>
<comment type="caution">
    <text evidence="1">The sequence shown here is derived from an EMBL/GenBank/DDBJ whole genome shotgun (WGS) entry which is preliminary data.</text>
</comment>
<dbReference type="SUPFAM" id="SSF52047">
    <property type="entry name" value="RNI-like"/>
    <property type="match status" value="1"/>
</dbReference>
<keyword evidence="2" id="KW-1185">Reference proteome</keyword>
<dbReference type="InterPro" id="IPR032675">
    <property type="entry name" value="LRR_dom_sf"/>
</dbReference>
<sequence>IDIGTPSGTPSGDDAWVYPLAEAIPHIPGIRVVSLDFQYIGLEAAIALAAAICTLDLDAVWLGSEWAHDTLDGLSLGHLLCAMSATSSMPSVTEVSTGDGCLLSSEATKQLAGAFKRGLFPNVKEVDVHSHPSNDMALCALYLSYTSLAHLEKLVLGNCACMYTDPNDPSDLCTCVPGPLCLDALGCVLPKTPIKK</sequence>
<name>A0A391P137_9EUKA</name>
<reference evidence="1 2" key="1">
    <citation type="journal article" date="2018" name="PLoS ONE">
        <title>The draft genome of Kipferlia bialata reveals reductive genome evolution in fornicate parasites.</title>
        <authorList>
            <person name="Tanifuji G."/>
            <person name="Takabayashi S."/>
            <person name="Kume K."/>
            <person name="Takagi M."/>
            <person name="Nakayama T."/>
            <person name="Kamikawa R."/>
            <person name="Inagaki Y."/>
            <person name="Hashimoto T."/>
        </authorList>
    </citation>
    <scope>NUCLEOTIDE SEQUENCE [LARGE SCALE GENOMIC DNA]</scope>
    <source>
        <strain evidence="1">NY0173</strain>
    </source>
</reference>
<proteinExistence type="predicted"/>
<dbReference type="EMBL" id="BDIP01006333">
    <property type="protein sequence ID" value="GCA64159.1"/>
    <property type="molecule type" value="Genomic_DNA"/>
</dbReference>
<evidence type="ECO:0000313" key="1">
    <source>
        <dbReference type="EMBL" id="GCA64159.1"/>
    </source>
</evidence>